<protein>
    <submittedName>
        <fullName evidence="3">Transposase</fullName>
    </submittedName>
</protein>
<dbReference type="EMBL" id="CP158297">
    <property type="protein sequence ID" value="XBV83857.1"/>
    <property type="molecule type" value="Genomic_DNA"/>
</dbReference>
<reference evidence="3" key="1">
    <citation type="submission" date="2024-06" db="EMBL/GenBank/DDBJ databases">
        <title>Draft Genome Sequence of Deinococcus sonorensis Type Strain KR-87, a Biofilm Producing Representative of the Genus Deinococcus.</title>
        <authorList>
            <person name="Boren L.S."/>
            <person name="Grosso R.A."/>
            <person name="Hugenberg-Cox A.N."/>
            <person name="Hill J.T.E."/>
            <person name="Albert C.M."/>
            <person name="Tuohy J.M."/>
        </authorList>
    </citation>
    <scope>NUCLEOTIDE SEQUENCE</scope>
    <source>
        <strain evidence="3">KR-87</strain>
        <plasmid evidence="3">pDson01</plasmid>
    </source>
</reference>
<gene>
    <name evidence="3" type="ORF">ABOD76_02065</name>
</gene>
<name>A0AAU7U6W9_9DEIO</name>
<dbReference type="AlphaFoldDB" id="A0AAU7U6W9"/>
<dbReference type="PANTHER" id="PTHR30007">
    <property type="entry name" value="PHP DOMAIN PROTEIN"/>
    <property type="match status" value="1"/>
</dbReference>
<dbReference type="InterPro" id="IPR025161">
    <property type="entry name" value="IS402-like_dom"/>
</dbReference>
<proteinExistence type="predicted"/>
<feature type="region of interest" description="Disordered" evidence="1">
    <location>
        <begin position="108"/>
        <end position="128"/>
    </location>
</feature>
<evidence type="ECO:0000259" key="2">
    <source>
        <dbReference type="Pfam" id="PF13340"/>
    </source>
</evidence>
<sequence>MTTYDSDLTDAAWATLQVVWPARSLRGNRPRWPRRLVIDAILEVLRGAIAWRALPKEVPPWRAVLSHVRLMRLSDVWERINAALRGQYRVRIGRTAEPQAAIIDRQSANTTNGGGARGVDGNTKIKGRNRHSLVDPLGRLVEAVKANFPTRNTIWADQGAAGRGFQHLGQCGTPAGSGGDGSVAAARTFRARGAQGPGVR</sequence>
<feature type="domain" description="Insertion element IS402-like" evidence="2">
    <location>
        <begin position="8"/>
        <end position="80"/>
    </location>
</feature>
<organism evidence="3">
    <name type="scientific">Deinococcus sonorensis KR-87</name>
    <dbReference type="NCBI Taxonomy" id="694439"/>
    <lineage>
        <taxon>Bacteria</taxon>
        <taxon>Thermotogati</taxon>
        <taxon>Deinococcota</taxon>
        <taxon>Deinococci</taxon>
        <taxon>Deinococcales</taxon>
        <taxon>Deinococcaceae</taxon>
        <taxon>Deinococcus</taxon>
    </lineage>
</organism>
<keyword evidence="3" id="KW-0614">Plasmid</keyword>
<dbReference type="KEGG" id="dsc:ABOD76_02065"/>
<geneLocation type="plasmid" evidence="3">
    <name>pDson01</name>
</geneLocation>
<evidence type="ECO:0000256" key="1">
    <source>
        <dbReference type="SAM" id="MobiDB-lite"/>
    </source>
</evidence>
<dbReference type="Pfam" id="PF13340">
    <property type="entry name" value="DUF4096"/>
    <property type="match status" value="1"/>
</dbReference>
<evidence type="ECO:0000313" key="3">
    <source>
        <dbReference type="EMBL" id="XBV83857.1"/>
    </source>
</evidence>
<dbReference type="PANTHER" id="PTHR30007:SF0">
    <property type="entry name" value="TRANSPOSASE"/>
    <property type="match status" value="1"/>
</dbReference>
<accession>A0AAU7U6W9</accession>
<dbReference type="RefSeq" id="WP_350241660.1">
    <property type="nucleotide sequence ID" value="NZ_CP158297.1"/>
</dbReference>